<dbReference type="RefSeq" id="WP_284642420.1">
    <property type="nucleotide sequence ID" value="NZ_JASNVU010000010.1"/>
</dbReference>
<dbReference type="PANTHER" id="PTHR40763:SF5">
    <property type="entry name" value="MEMBRANE PROTEIN"/>
    <property type="match status" value="1"/>
</dbReference>
<keyword evidence="2" id="KW-0812">Transmembrane</keyword>
<dbReference type="Proteomes" id="UP001230317">
    <property type="component" value="Unassembled WGS sequence"/>
</dbReference>
<dbReference type="AlphaFoldDB" id="A0AAP4BY81"/>
<comment type="caution">
    <text evidence="4">The sequence shown here is derived from an EMBL/GenBank/DDBJ whole genome shotgun (WGS) entry which is preliminary data.</text>
</comment>
<evidence type="ECO:0000256" key="2">
    <source>
        <dbReference type="SAM" id="Phobius"/>
    </source>
</evidence>
<feature type="region of interest" description="Disordered" evidence="1">
    <location>
        <begin position="1"/>
        <end position="20"/>
    </location>
</feature>
<feature type="transmembrane region" description="Helical" evidence="2">
    <location>
        <begin position="96"/>
        <end position="118"/>
    </location>
</feature>
<feature type="domain" description="DUF1707" evidence="3">
    <location>
        <begin position="17"/>
        <end position="69"/>
    </location>
</feature>
<protein>
    <submittedName>
        <fullName evidence="4">DUF1707 domain-containing protein</fullName>
    </submittedName>
</protein>
<name>A0AAP4BY81_9CORY</name>
<dbReference type="InterPro" id="IPR012551">
    <property type="entry name" value="DUF1707_SHOCT-like"/>
</dbReference>
<proteinExistence type="predicted"/>
<keyword evidence="2" id="KW-1133">Transmembrane helix</keyword>
<gene>
    <name evidence="4" type="ORF">QPX58_08165</name>
</gene>
<reference evidence="4" key="1">
    <citation type="submission" date="2023-05" db="EMBL/GenBank/DDBJ databases">
        <title>Metabolic capabilities are highly conserved among human nasal-associated Corynebacterium species in pangenomic analyses.</title>
        <authorList>
            <person name="Tran T.H."/>
            <person name="Roberts A.Q."/>
            <person name="Escapa I.F."/>
            <person name="Gao W."/>
            <person name="Conlan S."/>
            <person name="Kong H."/>
            <person name="Segre J.A."/>
            <person name="Kelly M.S."/>
            <person name="Lemon K.P."/>
        </authorList>
    </citation>
    <scope>NUCLEOTIDE SEQUENCE</scope>
    <source>
        <strain evidence="4">KPL2618</strain>
    </source>
</reference>
<feature type="compositionally biased region" description="Polar residues" evidence="1">
    <location>
        <begin position="1"/>
        <end position="10"/>
    </location>
</feature>
<dbReference type="PANTHER" id="PTHR40763">
    <property type="entry name" value="MEMBRANE PROTEIN-RELATED"/>
    <property type="match status" value="1"/>
</dbReference>
<keyword evidence="2" id="KW-0472">Membrane</keyword>
<feature type="transmembrane region" description="Helical" evidence="2">
    <location>
        <begin position="124"/>
        <end position="146"/>
    </location>
</feature>
<dbReference type="Pfam" id="PF08044">
    <property type="entry name" value="DUF1707"/>
    <property type="match status" value="1"/>
</dbReference>
<sequence>MVAVTNSYGSSPYDRTLRLSDSERNDALTDLARAVGEGRLSMDEFEERSDSVMQAVTQKDLAPIFSDIPATGSQEVKIYSQGDVDRAYNAAKKPRIATALTSSVALLVASPTLVLLSATMNSPWLLAGGAVAAALIPIVWILLYVAKVGPESWHAPSVRQIERQQQREIRALTAHERAHQKELEKKMWAQRRQQAGEITGQAMEMAKKQISKWNNK</sequence>
<organism evidence="4 5">
    <name type="scientific">Corynebacterium accolens</name>
    <dbReference type="NCBI Taxonomy" id="38284"/>
    <lineage>
        <taxon>Bacteria</taxon>
        <taxon>Bacillati</taxon>
        <taxon>Actinomycetota</taxon>
        <taxon>Actinomycetes</taxon>
        <taxon>Mycobacteriales</taxon>
        <taxon>Corynebacteriaceae</taxon>
        <taxon>Corynebacterium</taxon>
    </lineage>
</organism>
<evidence type="ECO:0000259" key="3">
    <source>
        <dbReference type="Pfam" id="PF08044"/>
    </source>
</evidence>
<dbReference type="EMBL" id="JASNVU010000010">
    <property type="protein sequence ID" value="MDK4335380.1"/>
    <property type="molecule type" value="Genomic_DNA"/>
</dbReference>
<evidence type="ECO:0000313" key="4">
    <source>
        <dbReference type="EMBL" id="MDK4335380.1"/>
    </source>
</evidence>
<accession>A0AAP4BY81</accession>
<evidence type="ECO:0000256" key="1">
    <source>
        <dbReference type="SAM" id="MobiDB-lite"/>
    </source>
</evidence>
<evidence type="ECO:0000313" key="5">
    <source>
        <dbReference type="Proteomes" id="UP001230317"/>
    </source>
</evidence>